<evidence type="ECO:0000256" key="6">
    <source>
        <dbReference type="PIRSR" id="PIRSR602401-1"/>
    </source>
</evidence>
<keyword evidence="6 7" id="KW-0349">Heme</keyword>
<feature type="binding site" description="axial binding residue" evidence="6">
    <location>
        <position position="442"/>
    </location>
    <ligand>
        <name>heme</name>
        <dbReference type="ChEBI" id="CHEBI:30413"/>
    </ligand>
    <ligandPart>
        <name>Fe</name>
        <dbReference type="ChEBI" id="CHEBI:18248"/>
    </ligandPart>
</feature>
<dbReference type="SUPFAM" id="SSF48264">
    <property type="entry name" value="Cytochrome P450"/>
    <property type="match status" value="1"/>
</dbReference>
<comment type="subcellular location">
    <subcellularLocation>
        <location evidence="1">Membrane</location>
        <topology evidence="1">Single-pass membrane protein</topology>
    </subcellularLocation>
</comment>
<dbReference type="PROSITE" id="PS00086">
    <property type="entry name" value="CYTOCHROME_P450"/>
    <property type="match status" value="1"/>
</dbReference>
<dbReference type="InterPro" id="IPR036396">
    <property type="entry name" value="Cyt_P450_sf"/>
</dbReference>
<dbReference type="GO" id="GO:0016020">
    <property type="term" value="C:membrane"/>
    <property type="evidence" value="ECO:0007669"/>
    <property type="project" value="UniProtKB-SubCell"/>
</dbReference>
<keyword evidence="6 7" id="KW-0408">Iron</keyword>
<keyword evidence="5" id="KW-0472">Membrane</keyword>
<dbReference type="PRINTS" id="PR00463">
    <property type="entry name" value="EP450I"/>
</dbReference>
<dbReference type="InterPro" id="IPR017972">
    <property type="entry name" value="Cyt_P450_CS"/>
</dbReference>
<sequence length="498" mass="56554">MSILFRLILSLIIFLLIAQKKSQHALPPGPPSISYLGNIFWFIPTFSSLTPALRRLHTKYGPIVTLHVDSTTPAIFIMNGKLAHRTLVRMGQAFAFRPPPLGTFRSISANHHTINLSSYNPQWQLLRHNISTFLASTASSFSSDAIRQSLDMLVKQLSHQAANNNNIVVPSEYIQFALFQFFTYLCFGEMLDAELLKDLRKVQLGMLGLAVKLSVFNLSPKFLMLMFLPRLWKLLSFRKRQEELIVPIVMAHRKSCNENNNNRSHNSYLDSLLALKTKESGRRLTDEEIVNLCSEFINAATETTSTALEWIMANLVKHEVIREKLCDSTRQFTKNGDQYVEVENLKHIPYLKAVILEGLRRHPPAHFLLPHTLDKDIILDGFAIPKGAVVNCAVAEIGRDKTVWKDPLSFMPERFMINGNDGMHMIVEKIKMMPFGAGRRACPGEGVAMSVLEYFIANLVTKFRWKRVEGEKIDMTELPGLVVSMKHPLRACIVCRTH</sequence>
<protein>
    <recommendedName>
        <fullName evidence="11">Cytochrome P450</fullName>
    </recommendedName>
</protein>
<dbReference type="Proteomes" id="UP001140206">
    <property type="component" value="Chromosome 3"/>
</dbReference>
<evidence type="ECO:0008006" key="11">
    <source>
        <dbReference type="Google" id="ProtNLM"/>
    </source>
</evidence>
<evidence type="ECO:0000256" key="8">
    <source>
        <dbReference type="SAM" id="SignalP"/>
    </source>
</evidence>
<reference evidence="9" key="1">
    <citation type="submission" date="2022-08" db="EMBL/GenBank/DDBJ databases">
        <authorList>
            <person name="Marques A."/>
        </authorList>
    </citation>
    <scope>NUCLEOTIDE SEQUENCE</scope>
    <source>
        <strain evidence="9">RhyPub2mFocal</strain>
        <tissue evidence="9">Leaves</tissue>
    </source>
</reference>
<dbReference type="EMBL" id="JAMFTS010000003">
    <property type="protein sequence ID" value="KAJ4772984.1"/>
    <property type="molecule type" value="Genomic_DNA"/>
</dbReference>
<dbReference type="AlphaFoldDB" id="A0AAV8DYE4"/>
<dbReference type="GO" id="GO:0020037">
    <property type="term" value="F:heme binding"/>
    <property type="evidence" value="ECO:0007669"/>
    <property type="project" value="InterPro"/>
</dbReference>
<dbReference type="InterPro" id="IPR001128">
    <property type="entry name" value="Cyt_P450"/>
</dbReference>
<dbReference type="PRINTS" id="PR00385">
    <property type="entry name" value="P450"/>
</dbReference>
<dbReference type="PANTHER" id="PTHR24298">
    <property type="entry name" value="FLAVONOID 3'-MONOOXYGENASE-RELATED"/>
    <property type="match status" value="1"/>
</dbReference>
<dbReference type="Pfam" id="PF00067">
    <property type="entry name" value="p450"/>
    <property type="match status" value="1"/>
</dbReference>
<keyword evidence="8" id="KW-0732">Signal</keyword>
<dbReference type="CDD" id="cd11075">
    <property type="entry name" value="CYP77_89"/>
    <property type="match status" value="1"/>
</dbReference>
<proteinExistence type="inferred from homology"/>
<dbReference type="Gene3D" id="1.10.630.10">
    <property type="entry name" value="Cytochrome P450"/>
    <property type="match status" value="1"/>
</dbReference>
<dbReference type="GO" id="GO:0016709">
    <property type="term" value="F:oxidoreductase activity, acting on paired donors, with incorporation or reduction of molecular oxygen, NAD(P)H as one donor, and incorporation of one atom of oxygen"/>
    <property type="evidence" value="ECO:0007669"/>
    <property type="project" value="TreeGrafter"/>
</dbReference>
<evidence type="ECO:0000256" key="4">
    <source>
        <dbReference type="ARBA" id="ARBA00022989"/>
    </source>
</evidence>
<feature type="signal peptide" evidence="8">
    <location>
        <begin position="1"/>
        <end position="18"/>
    </location>
</feature>
<comment type="cofactor">
    <cofactor evidence="6">
        <name>heme</name>
        <dbReference type="ChEBI" id="CHEBI:30413"/>
    </cofactor>
</comment>
<keyword evidence="7" id="KW-0503">Monooxygenase</keyword>
<keyword evidence="7" id="KW-0560">Oxidoreductase</keyword>
<evidence type="ECO:0000256" key="2">
    <source>
        <dbReference type="ARBA" id="ARBA00022692"/>
    </source>
</evidence>
<accession>A0AAV8DYE4</accession>
<evidence type="ECO:0000256" key="1">
    <source>
        <dbReference type="ARBA" id="ARBA00004167"/>
    </source>
</evidence>
<dbReference type="PANTHER" id="PTHR24298:SF636">
    <property type="entry name" value="OS07G0451300 PROTEIN"/>
    <property type="match status" value="1"/>
</dbReference>
<gene>
    <name evidence="9" type="ORF">LUZ62_057241</name>
</gene>
<evidence type="ECO:0000256" key="7">
    <source>
        <dbReference type="RuleBase" id="RU000461"/>
    </source>
</evidence>
<comment type="caution">
    <text evidence="9">The sequence shown here is derived from an EMBL/GenBank/DDBJ whole genome shotgun (WGS) entry which is preliminary data.</text>
</comment>
<comment type="similarity">
    <text evidence="7">Belongs to the cytochrome P450 family.</text>
</comment>
<name>A0AAV8DYE4_9POAL</name>
<keyword evidence="10" id="KW-1185">Reference proteome</keyword>
<evidence type="ECO:0000313" key="9">
    <source>
        <dbReference type="EMBL" id="KAJ4772984.1"/>
    </source>
</evidence>
<evidence type="ECO:0000256" key="3">
    <source>
        <dbReference type="ARBA" id="ARBA00022723"/>
    </source>
</evidence>
<dbReference type="GO" id="GO:0005506">
    <property type="term" value="F:iron ion binding"/>
    <property type="evidence" value="ECO:0007669"/>
    <property type="project" value="InterPro"/>
</dbReference>
<evidence type="ECO:0000313" key="10">
    <source>
        <dbReference type="Proteomes" id="UP001140206"/>
    </source>
</evidence>
<dbReference type="InterPro" id="IPR051103">
    <property type="entry name" value="Plant_metabolite_P450s"/>
</dbReference>
<organism evidence="9 10">
    <name type="scientific">Rhynchospora pubera</name>
    <dbReference type="NCBI Taxonomy" id="906938"/>
    <lineage>
        <taxon>Eukaryota</taxon>
        <taxon>Viridiplantae</taxon>
        <taxon>Streptophyta</taxon>
        <taxon>Embryophyta</taxon>
        <taxon>Tracheophyta</taxon>
        <taxon>Spermatophyta</taxon>
        <taxon>Magnoliopsida</taxon>
        <taxon>Liliopsida</taxon>
        <taxon>Poales</taxon>
        <taxon>Cyperaceae</taxon>
        <taxon>Cyperoideae</taxon>
        <taxon>Rhynchosporeae</taxon>
        <taxon>Rhynchospora</taxon>
    </lineage>
</organism>
<dbReference type="InterPro" id="IPR002401">
    <property type="entry name" value="Cyt_P450_E_grp-I"/>
</dbReference>
<keyword evidence="3 6" id="KW-0479">Metal-binding</keyword>
<keyword evidence="4" id="KW-1133">Transmembrane helix</keyword>
<feature type="chain" id="PRO_5043316913" description="Cytochrome P450" evidence="8">
    <location>
        <begin position="19"/>
        <end position="498"/>
    </location>
</feature>
<keyword evidence="2" id="KW-0812">Transmembrane</keyword>
<evidence type="ECO:0000256" key="5">
    <source>
        <dbReference type="ARBA" id="ARBA00023136"/>
    </source>
</evidence>